<evidence type="ECO:0000313" key="4">
    <source>
        <dbReference type="EMBL" id="KPI90448.1"/>
    </source>
</evidence>
<dbReference type="VEuPathDB" id="TriTrypDB:Lsey_0005_0110"/>
<dbReference type="PROSITE" id="PS00626">
    <property type="entry name" value="RCC1_2"/>
    <property type="match status" value="1"/>
</dbReference>
<dbReference type="OrthoDB" id="5370059at2759"/>
<dbReference type="Proteomes" id="UP000038009">
    <property type="component" value="Unassembled WGS sequence"/>
</dbReference>
<dbReference type="AlphaFoldDB" id="A0A0N1PFG4"/>
<dbReference type="Pfam" id="PF00415">
    <property type="entry name" value="RCC1"/>
    <property type="match status" value="2"/>
</dbReference>
<dbReference type="InterPro" id="IPR009091">
    <property type="entry name" value="RCC1/BLIP-II"/>
</dbReference>
<reference evidence="4 5" key="1">
    <citation type="journal article" date="2015" name="PLoS Pathog.">
        <title>Leptomonas seymouri: Adaptations to the Dixenous Life Cycle Analyzed by Genome Sequencing, Transcriptome Profiling and Co-infection with Leishmania donovani.</title>
        <authorList>
            <person name="Kraeva N."/>
            <person name="Butenko A."/>
            <person name="Hlavacova J."/>
            <person name="Kostygov A."/>
            <person name="Myskova J."/>
            <person name="Grybchuk D."/>
            <person name="Lestinova T."/>
            <person name="Votypka J."/>
            <person name="Volf P."/>
            <person name="Opperdoes F."/>
            <person name="Flegontov P."/>
            <person name="Lukes J."/>
            <person name="Yurchenko V."/>
        </authorList>
    </citation>
    <scope>NUCLEOTIDE SEQUENCE [LARGE SCALE GENOMIC DNA]</scope>
    <source>
        <strain evidence="4 5">ATCC 30220</strain>
    </source>
</reference>
<dbReference type="PANTHER" id="PTHR22872">
    <property type="entry name" value="BTK-BINDING PROTEIN-RELATED"/>
    <property type="match status" value="1"/>
</dbReference>
<dbReference type="InterPro" id="IPR051625">
    <property type="entry name" value="Signaling_Regulatory_Domain"/>
</dbReference>
<feature type="compositionally biased region" description="Polar residues" evidence="3">
    <location>
        <begin position="517"/>
        <end position="533"/>
    </location>
</feature>
<keyword evidence="5" id="KW-1185">Reference proteome</keyword>
<name>A0A0N1PFG4_LEPSE</name>
<feature type="compositionally biased region" description="Low complexity" evidence="3">
    <location>
        <begin position="555"/>
        <end position="570"/>
    </location>
</feature>
<evidence type="ECO:0000256" key="1">
    <source>
        <dbReference type="ARBA" id="ARBA00022737"/>
    </source>
</evidence>
<dbReference type="FunFam" id="2.130.10.30:FF:000047">
    <property type="entry name" value="Regulator of chromosome condensation (RCC1) repeat"/>
    <property type="match status" value="1"/>
</dbReference>
<sequence length="627" mass="67147">MIADAEFWIETRRSMNGGEAIFKSMLALIHARQAALDSHATTTDREEYKLTSWGKRHRDEASGRAYSSDERREMEQAARLKEAELKDSGKPLEVNKAFCIGEPSPDTPQYGVASSTVRVLQQIMMFAVPIYALRYNIPAMSMSWSTSCFIDRRTKQLITFGAGHGVKVPQHLRGRGCVAGDGFFAILSNQDEVWSSGGLKVSSSSADGPTALGREDAMTGIAGKTLMVVGHGQRLAIVTRAFTVRPLSALSNPTRSIIPSRHVRFLDLGYGEDYYMVGTDSVVYKTTASKRAVSTPRRVMTLSRTPVSRVASGTSFLLIIDQNGHLYTSGRNKKGQLGNGEIQDACRKPHWVSELTNHFLVQVAAGDCHSLALASNGIVYGAGSNESGQLGLGHEIKQVTTFTPIPLGNGMLRCIGIAAGPAGSMFYCDDGQVFTCGLNDCMQLGLDTMEKVVCEPMPVTVLADGVESYTMDFGGFRFPEREELPLSSGTDTEATAAGPSRNVNATSINGSAMWMKNPSTSQKATVINISDSPGSNNNTNKVGGGGGREASPNMNANNAVGSGSVGSVGATMGNENHHPIDETPLHPAFSKGGRGKAHLRHNENLMGRKTSGKKSKTNQKCGCCTAM</sequence>
<feature type="compositionally biased region" description="Basic and acidic residues" evidence="3">
    <location>
        <begin position="575"/>
        <end position="584"/>
    </location>
</feature>
<keyword evidence="1" id="KW-0677">Repeat</keyword>
<dbReference type="PROSITE" id="PS50012">
    <property type="entry name" value="RCC1_3"/>
    <property type="match status" value="2"/>
</dbReference>
<dbReference type="EMBL" id="LJSK01000005">
    <property type="protein sequence ID" value="KPI90448.1"/>
    <property type="molecule type" value="Genomic_DNA"/>
</dbReference>
<dbReference type="PRINTS" id="PR00633">
    <property type="entry name" value="RCCNDNSATION"/>
</dbReference>
<dbReference type="OMA" id="TSCFIDR"/>
<comment type="caution">
    <text evidence="4">The sequence shown here is derived from an EMBL/GenBank/DDBJ whole genome shotgun (WGS) entry which is preliminary data.</text>
</comment>
<evidence type="ECO:0000313" key="5">
    <source>
        <dbReference type="Proteomes" id="UP000038009"/>
    </source>
</evidence>
<dbReference type="SUPFAM" id="SSF50985">
    <property type="entry name" value="RCC1/BLIP-II"/>
    <property type="match status" value="1"/>
</dbReference>
<evidence type="ECO:0000256" key="2">
    <source>
        <dbReference type="PROSITE-ProRule" id="PRU00235"/>
    </source>
</evidence>
<organism evidence="4 5">
    <name type="scientific">Leptomonas seymouri</name>
    <dbReference type="NCBI Taxonomy" id="5684"/>
    <lineage>
        <taxon>Eukaryota</taxon>
        <taxon>Discoba</taxon>
        <taxon>Euglenozoa</taxon>
        <taxon>Kinetoplastea</taxon>
        <taxon>Metakinetoplastina</taxon>
        <taxon>Trypanosomatida</taxon>
        <taxon>Trypanosomatidae</taxon>
        <taxon>Leishmaniinae</taxon>
        <taxon>Leptomonas</taxon>
    </lineage>
</organism>
<protein>
    <recommendedName>
        <fullName evidence="6">Regulator of chromosome condensation</fullName>
    </recommendedName>
</protein>
<dbReference type="Gene3D" id="2.130.10.30">
    <property type="entry name" value="Regulator of chromosome condensation 1/beta-lactamase-inhibitor protein II"/>
    <property type="match status" value="1"/>
</dbReference>
<feature type="repeat" description="RCC1" evidence="2">
    <location>
        <begin position="377"/>
        <end position="430"/>
    </location>
</feature>
<feature type="compositionally biased region" description="Polar residues" evidence="3">
    <location>
        <begin position="501"/>
        <end position="510"/>
    </location>
</feature>
<accession>A0A0N1PFG4</accession>
<proteinExistence type="predicted"/>
<evidence type="ECO:0000256" key="3">
    <source>
        <dbReference type="SAM" id="MobiDB-lite"/>
    </source>
</evidence>
<gene>
    <name evidence="4" type="ORF">ABL78_0378</name>
</gene>
<evidence type="ECO:0008006" key="6">
    <source>
        <dbReference type="Google" id="ProtNLM"/>
    </source>
</evidence>
<feature type="region of interest" description="Disordered" evidence="3">
    <location>
        <begin position="481"/>
        <end position="596"/>
    </location>
</feature>
<feature type="repeat" description="RCC1" evidence="2">
    <location>
        <begin position="324"/>
        <end position="376"/>
    </location>
</feature>
<dbReference type="InterPro" id="IPR000408">
    <property type="entry name" value="Reg_chr_condens"/>
</dbReference>